<dbReference type="GO" id="GO:0006355">
    <property type="term" value="P:regulation of DNA-templated transcription"/>
    <property type="evidence" value="ECO:0007669"/>
    <property type="project" value="InterPro"/>
</dbReference>
<dbReference type="CDD" id="cd22233">
    <property type="entry name" value="RHH_CopAso-like"/>
    <property type="match status" value="1"/>
</dbReference>
<name>F3L1C4_9GAMM</name>
<comment type="caution">
    <text evidence="1">The sequence shown here is derived from an EMBL/GenBank/DDBJ whole genome shotgun (WGS) entry which is preliminary data.</text>
</comment>
<organism evidence="1 2">
    <name type="scientific">Aequoribacter fuscus</name>
    <dbReference type="NCBI Taxonomy" id="2518989"/>
    <lineage>
        <taxon>Bacteria</taxon>
        <taxon>Pseudomonadati</taxon>
        <taxon>Pseudomonadota</taxon>
        <taxon>Gammaproteobacteria</taxon>
        <taxon>Cellvibrionales</taxon>
        <taxon>Halieaceae</taxon>
        <taxon>Aequoribacter</taxon>
    </lineage>
</organism>
<dbReference type="Proteomes" id="UP000005615">
    <property type="component" value="Unassembled WGS sequence"/>
</dbReference>
<dbReference type="STRING" id="2518989.IMCC3088_1218"/>
<dbReference type="EMBL" id="AEIG01000028">
    <property type="protein sequence ID" value="EGG29872.1"/>
    <property type="molecule type" value="Genomic_DNA"/>
</dbReference>
<accession>F3L1C4</accession>
<reference evidence="1 2" key="1">
    <citation type="journal article" date="2011" name="J. Bacteriol.">
        <title>Genome sequence of strain IMCC3088, a proteorhodopsin-containing marine bacterium belonging to the OM60/NOR5 clade.</title>
        <authorList>
            <person name="Jang Y."/>
            <person name="Oh H.M."/>
            <person name="Kang I."/>
            <person name="Lee K."/>
            <person name="Yang S.J."/>
            <person name="Cho J.C."/>
        </authorList>
    </citation>
    <scope>NUCLEOTIDE SEQUENCE [LARGE SCALE GENOMIC DNA]</scope>
    <source>
        <strain evidence="1 2">IMCC3088</strain>
    </source>
</reference>
<proteinExistence type="predicted"/>
<evidence type="ECO:0000313" key="1">
    <source>
        <dbReference type="EMBL" id="EGG29872.1"/>
    </source>
</evidence>
<dbReference type="InterPro" id="IPR010985">
    <property type="entry name" value="Ribbon_hlx_hlx"/>
</dbReference>
<dbReference type="eggNOG" id="COG3905">
    <property type="taxonomic scope" value="Bacteria"/>
</dbReference>
<evidence type="ECO:0000313" key="2">
    <source>
        <dbReference type="Proteomes" id="UP000005615"/>
    </source>
</evidence>
<dbReference type="SUPFAM" id="SSF47598">
    <property type="entry name" value="Ribbon-helix-helix"/>
    <property type="match status" value="1"/>
</dbReference>
<dbReference type="InterPro" id="IPR013321">
    <property type="entry name" value="Arc_rbn_hlx_hlx"/>
</dbReference>
<dbReference type="OrthoDB" id="5298181at2"/>
<keyword evidence="2" id="KW-1185">Reference proteome</keyword>
<gene>
    <name evidence="1" type="ORF">IMCC3088_1218</name>
</gene>
<protein>
    <submittedName>
        <fullName evidence="1">Transcriptional regulator, CopG family</fullName>
    </submittedName>
</protein>
<dbReference type="RefSeq" id="WP_009575514.1">
    <property type="nucleotide sequence ID" value="NZ_AEIG01000028.1"/>
</dbReference>
<sequence>MLGVRLDDELESRLNALAVKQQRSKSFLAKQALRRFIEEEEQKHFENELTLARWEAYQTTGASISGDEVNEWLSSWGSDQEKPCPQQ</sequence>
<dbReference type="Gene3D" id="1.10.1220.10">
    <property type="entry name" value="Met repressor-like"/>
    <property type="match status" value="1"/>
</dbReference>
<dbReference type="AlphaFoldDB" id="F3L1C4"/>